<dbReference type="Proteomes" id="UP001187531">
    <property type="component" value="Unassembled WGS sequence"/>
</dbReference>
<proteinExistence type="inferred from homology"/>
<reference evidence="8" key="1">
    <citation type="submission" date="2023-07" db="EMBL/GenBank/DDBJ databases">
        <title>Chromosome-level genome assembly of Artemia franciscana.</title>
        <authorList>
            <person name="Jo E."/>
        </authorList>
    </citation>
    <scope>NUCLEOTIDE SEQUENCE</scope>
    <source>
        <tissue evidence="8">Whole body</tissue>
    </source>
</reference>
<evidence type="ECO:0000259" key="7">
    <source>
        <dbReference type="Pfam" id="PF11698"/>
    </source>
</evidence>
<keyword evidence="4 6" id="KW-0406">Ion transport</keyword>
<comment type="caution">
    <text evidence="8">The sequence shown here is derived from an EMBL/GenBank/DDBJ whole genome shotgun (WGS) entry which is preliminary data.</text>
</comment>
<evidence type="ECO:0000256" key="3">
    <source>
        <dbReference type="ARBA" id="ARBA00022781"/>
    </source>
</evidence>
<dbReference type="InterPro" id="IPR004908">
    <property type="entry name" value="ATPase_V1-cplx_hsu"/>
</dbReference>
<evidence type="ECO:0000313" key="8">
    <source>
        <dbReference type="EMBL" id="KAK2719999.1"/>
    </source>
</evidence>
<comment type="similarity">
    <text evidence="1 6">Belongs to the V-ATPase H subunit family.</text>
</comment>
<comment type="subunit">
    <text evidence="6">V-ATPase is a heteromultimeric enzyme made up of two complexes: the ATP-hydrolytic V1 complex and the proton translocation V0 complex.</text>
</comment>
<name>A0AA88LBD9_ARTSF</name>
<dbReference type="GO" id="GO:0046961">
    <property type="term" value="F:proton-transporting ATPase activity, rotational mechanism"/>
    <property type="evidence" value="ECO:0007669"/>
    <property type="project" value="UniProtKB-UniRule"/>
</dbReference>
<dbReference type="GO" id="GO:0000221">
    <property type="term" value="C:vacuolar proton-transporting V-type ATPase, V1 domain"/>
    <property type="evidence" value="ECO:0007669"/>
    <property type="project" value="UniProtKB-UniRule"/>
</dbReference>
<accession>A0AA88LBD9</accession>
<comment type="function">
    <text evidence="5">Subunit of the V1 complex of vacuolar(H+)-ATPase (V-ATPase), a multisubunit enzyme composed of a peripheral complex (V1) that hydrolyzes ATP and a membrane integral complex (V0) that translocates protons. V-ATPase is responsible for acidifying and maintaining the pH of intracellular compartments and in some cell types, is targeted to the plasma membrane, where it is responsible for acidifying the extracellular environment. Subunit H is essential for V-ATPase activity, but not for the assembly of the complex.</text>
</comment>
<protein>
    <recommendedName>
        <fullName evidence="6">V-type proton ATPase subunit H</fullName>
    </recommendedName>
</protein>
<gene>
    <name evidence="8" type="ORF">QYM36_004041</name>
</gene>
<dbReference type="Pfam" id="PF11698">
    <property type="entry name" value="V-ATPase_H_C"/>
    <property type="match status" value="1"/>
</dbReference>
<organism evidence="8 9">
    <name type="scientific">Artemia franciscana</name>
    <name type="common">Brine shrimp</name>
    <name type="synonym">Artemia sanfranciscana</name>
    <dbReference type="NCBI Taxonomy" id="6661"/>
    <lineage>
        <taxon>Eukaryota</taxon>
        <taxon>Metazoa</taxon>
        <taxon>Ecdysozoa</taxon>
        <taxon>Arthropoda</taxon>
        <taxon>Crustacea</taxon>
        <taxon>Branchiopoda</taxon>
        <taxon>Anostraca</taxon>
        <taxon>Artemiidae</taxon>
        <taxon>Artemia</taxon>
    </lineage>
</organism>
<dbReference type="GO" id="GO:0005765">
    <property type="term" value="C:lysosomal membrane"/>
    <property type="evidence" value="ECO:0007669"/>
    <property type="project" value="TreeGrafter"/>
</dbReference>
<evidence type="ECO:0000256" key="6">
    <source>
        <dbReference type="PIRNR" id="PIRNR032184"/>
    </source>
</evidence>
<keyword evidence="2 6" id="KW-0813">Transport</keyword>
<dbReference type="SUPFAM" id="SSF48371">
    <property type="entry name" value="ARM repeat"/>
    <property type="match status" value="1"/>
</dbReference>
<dbReference type="Pfam" id="PF03224">
    <property type="entry name" value="V-ATPase_H_N"/>
    <property type="match status" value="1"/>
</dbReference>
<sequence>MAGFAKEKVDNLIQSYPEDIEKSGATSLLQQRGNEIRNQSINWQSYLQSQMISQDDYRFIVDFDSGDSQRKNEVLMRNKQQAARTFLNLLCQVSRDTTTQYVLTLIDDLLQEDKSRIDIFKEYTKKRKEAVWAPFLNCLNRLDGFIVNMASRIIAKFICWSTERMEGSDLHFYLSFLRDQIVSNSNEYVQTSGRCLQMVLRIEEYKAAWIRMDGIRTLVTVLRGKLNFQLQYQYCFCLWVITFNPEYVEEVTKHGGIPVLSDILNDSQKDKVRRIVLAVCRNLVEKVEDWKVARFNCIQMVQCKILKHLDLFQQSRFDDEELVADIEFLSEKLQASVQDLSSFEEYATEVRSGRLDWSPVHKSERFWRENAPRLIESQCELLKILVHLLESSKDPLVLSVAAYDVGEFVRHYPRGKSFIEQLGGKELVMQLLTHENPGVRYESLLALQKLMVHNWEYLGKQLKDTTEDSQKRLAV</sequence>
<dbReference type="InterPro" id="IPR016024">
    <property type="entry name" value="ARM-type_fold"/>
</dbReference>
<keyword evidence="9" id="KW-1185">Reference proteome</keyword>
<dbReference type="PIRSF" id="PIRSF032184">
    <property type="entry name" value="ATPase_V1_H"/>
    <property type="match status" value="1"/>
</dbReference>
<evidence type="ECO:0000256" key="1">
    <source>
        <dbReference type="ARBA" id="ARBA00008613"/>
    </source>
</evidence>
<dbReference type="EMBL" id="JAVRJZ010000007">
    <property type="protein sequence ID" value="KAK2719999.1"/>
    <property type="molecule type" value="Genomic_DNA"/>
</dbReference>
<dbReference type="PANTHER" id="PTHR10698">
    <property type="entry name" value="V-TYPE PROTON ATPASE SUBUNIT H"/>
    <property type="match status" value="1"/>
</dbReference>
<evidence type="ECO:0000256" key="4">
    <source>
        <dbReference type="ARBA" id="ARBA00023065"/>
    </source>
</evidence>
<evidence type="ECO:0000313" key="9">
    <source>
        <dbReference type="Proteomes" id="UP001187531"/>
    </source>
</evidence>
<dbReference type="InterPro" id="IPR038497">
    <property type="entry name" value="ATPase_V1-cplx_hsu_C_sf"/>
</dbReference>
<evidence type="ECO:0000256" key="2">
    <source>
        <dbReference type="ARBA" id="ARBA00022448"/>
    </source>
</evidence>
<keyword evidence="3 6" id="KW-0375">Hydrogen ion transport</keyword>
<dbReference type="CDD" id="cd00256">
    <property type="entry name" value="VATPase_H"/>
    <property type="match status" value="1"/>
</dbReference>
<evidence type="ECO:0000256" key="5">
    <source>
        <dbReference type="ARBA" id="ARBA00046225"/>
    </source>
</evidence>
<dbReference type="Gene3D" id="1.25.10.10">
    <property type="entry name" value="Leucine-rich Repeat Variant"/>
    <property type="match status" value="1"/>
</dbReference>
<dbReference type="Gene3D" id="1.25.40.150">
    <property type="entry name" value="V-type ATPase, subunit H, C-terminal domain"/>
    <property type="match status" value="1"/>
</dbReference>
<dbReference type="FunFam" id="1.25.40.150:FF:000001">
    <property type="entry name" value="V-type proton ATPase subunit H"/>
    <property type="match status" value="1"/>
</dbReference>
<dbReference type="FunFam" id="1.25.10.10:FF:000067">
    <property type="entry name" value="V-type proton ATPase subunit H"/>
    <property type="match status" value="1"/>
</dbReference>
<dbReference type="InterPro" id="IPR011987">
    <property type="entry name" value="ATPase_V1-cplx_hsu_C"/>
</dbReference>
<dbReference type="PANTHER" id="PTHR10698:SF0">
    <property type="entry name" value="V-TYPE PROTON ATPASE SUBUNIT H"/>
    <property type="match status" value="1"/>
</dbReference>
<dbReference type="AlphaFoldDB" id="A0AA88LBD9"/>
<dbReference type="InterPro" id="IPR011989">
    <property type="entry name" value="ARM-like"/>
</dbReference>
<feature type="domain" description="ATPase V1 complex subunit H C-terminal" evidence="7">
    <location>
        <begin position="340"/>
        <end position="455"/>
    </location>
</feature>